<dbReference type="AlphaFoldDB" id="A0A915HQZ7"/>
<dbReference type="GO" id="GO:0006164">
    <property type="term" value="P:purine nucleotide biosynthetic process"/>
    <property type="evidence" value="ECO:0007669"/>
    <property type="project" value="TreeGrafter"/>
</dbReference>
<keyword evidence="6" id="KW-1185">Reference proteome</keyword>
<dbReference type="PANTHER" id="PTHR10210">
    <property type="entry name" value="RIBOSE-PHOSPHATE DIPHOSPHOKINASE FAMILY MEMBER"/>
    <property type="match status" value="1"/>
</dbReference>
<organism evidence="6 7">
    <name type="scientific">Romanomermis culicivorax</name>
    <name type="common">Nematode worm</name>
    <dbReference type="NCBI Taxonomy" id="13658"/>
    <lineage>
        <taxon>Eukaryota</taxon>
        <taxon>Metazoa</taxon>
        <taxon>Ecdysozoa</taxon>
        <taxon>Nematoda</taxon>
        <taxon>Enoplea</taxon>
        <taxon>Dorylaimia</taxon>
        <taxon>Mermithida</taxon>
        <taxon>Mermithoidea</taxon>
        <taxon>Mermithidae</taxon>
        <taxon>Romanomermis</taxon>
    </lineage>
</organism>
<protein>
    <submittedName>
        <fullName evidence="7">Ribose-phosphate pyrophosphokinase N-terminal domain-containing protein</fullName>
    </submittedName>
</protein>
<keyword evidence="4" id="KW-0732">Signal</keyword>
<dbReference type="GO" id="GO:0006015">
    <property type="term" value="P:5-phosphoribose 1-diphosphate biosynthetic process"/>
    <property type="evidence" value="ECO:0007669"/>
    <property type="project" value="TreeGrafter"/>
</dbReference>
<evidence type="ECO:0000256" key="3">
    <source>
        <dbReference type="SAM" id="MobiDB-lite"/>
    </source>
</evidence>
<accession>A0A915HQZ7</accession>
<reference evidence="7" key="1">
    <citation type="submission" date="2022-11" db="UniProtKB">
        <authorList>
            <consortium name="WormBaseParasite"/>
        </authorList>
    </citation>
    <scope>IDENTIFICATION</scope>
</reference>
<dbReference type="GO" id="GO:0005524">
    <property type="term" value="F:ATP binding"/>
    <property type="evidence" value="ECO:0007669"/>
    <property type="project" value="TreeGrafter"/>
</dbReference>
<evidence type="ECO:0000256" key="2">
    <source>
        <dbReference type="ARBA" id="ARBA00022727"/>
    </source>
</evidence>
<feature type="region of interest" description="Disordered" evidence="3">
    <location>
        <begin position="186"/>
        <end position="214"/>
    </location>
</feature>
<sequence>MFLYYLLSAFFSRLGIRAGECSVQNKPNKETIVDIKQSVRDRQVFIIQTGTKDVNNHIMELLIMIYACKTSSSKSITVVMPYLPYSKQCKMRKRSSITCKLLADMIVKAGANKLITMDLYRKEIQGFFNIPVDNLRASPFLLQYIVEKIPDYKNAVIVAKNPGVINKATSYAERLRIGIAVIHGEPKEPDSEELDGRGSPPLGGHPTGSVSRKQDSNTFATVPLLSAKEKPPLTIVGDVGGHIAIMVDYMIDEVQSFVAAADLLQELGAYKIYVVATHGLLSADAPQLLEDSAIDEVVVTNTVPHDVQKMQCHKIKTVDVSVMFSEAIRRSFYQESMSYLFRDVAMDD</sequence>
<dbReference type="GO" id="GO:0002189">
    <property type="term" value="C:ribose phosphate diphosphokinase complex"/>
    <property type="evidence" value="ECO:0007669"/>
    <property type="project" value="TreeGrafter"/>
</dbReference>
<dbReference type="InterPro" id="IPR029099">
    <property type="entry name" value="Pribosyltran_N"/>
</dbReference>
<dbReference type="PANTHER" id="PTHR10210:SF53">
    <property type="entry name" value="GH23275P"/>
    <property type="match status" value="1"/>
</dbReference>
<dbReference type="OMA" id="HYAYARS"/>
<name>A0A915HQZ7_ROMCU</name>
<feature type="domain" description="Ribose-phosphate pyrophosphokinase N-terminal" evidence="5">
    <location>
        <begin position="11"/>
        <end position="110"/>
    </location>
</feature>
<evidence type="ECO:0000313" key="6">
    <source>
        <dbReference type="Proteomes" id="UP000887565"/>
    </source>
</evidence>
<proteinExistence type="inferred from homology"/>
<feature type="chain" id="PRO_5036997027" evidence="4">
    <location>
        <begin position="19"/>
        <end position="348"/>
    </location>
</feature>
<evidence type="ECO:0000256" key="4">
    <source>
        <dbReference type="SAM" id="SignalP"/>
    </source>
</evidence>
<dbReference type="Pfam" id="PF14572">
    <property type="entry name" value="Pribosyl_synth"/>
    <property type="match status" value="1"/>
</dbReference>
<dbReference type="NCBIfam" id="TIGR01251">
    <property type="entry name" value="ribP_PPkin"/>
    <property type="match status" value="1"/>
</dbReference>
<dbReference type="GO" id="GO:0005737">
    <property type="term" value="C:cytoplasm"/>
    <property type="evidence" value="ECO:0007669"/>
    <property type="project" value="TreeGrafter"/>
</dbReference>
<comment type="similarity">
    <text evidence="1">Belongs to the ribose-phosphate pyrophosphokinase family.</text>
</comment>
<evidence type="ECO:0000259" key="5">
    <source>
        <dbReference type="Pfam" id="PF13793"/>
    </source>
</evidence>
<dbReference type="SUPFAM" id="SSF53271">
    <property type="entry name" value="PRTase-like"/>
    <property type="match status" value="2"/>
</dbReference>
<dbReference type="InterPro" id="IPR029057">
    <property type="entry name" value="PRTase-like"/>
</dbReference>
<feature type="signal peptide" evidence="4">
    <location>
        <begin position="1"/>
        <end position="18"/>
    </location>
</feature>
<dbReference type="InterPro" id="IPR005946">
    <property type="entry name" value="Rib-P_diPkinase"/>
</dbReference>
<dbReference type="GO" id="GO:0004749">
    <property type="term" value="F:ribose phosphate diphosphokinase activity"/>
    <property type="evidence" value="ECO:0007669"/>
    <property type="project" value="TreeGrafter"/>
</dbReference>
<dbReference type="Proteomes" id="UP000887565">
    <property type="component" value="Unplaced"/>
</dbReference>
<dbReference type="Gene3D" id="3.40.50.2020">
    <property type="match status" value="2"/>
</dbReference>
<evidence type="ECO:0000313" key="7">
    <source>
        <dbReference type="WBParaSite" id="nRc.2.0.1.t04154-RA"/>
    </source>
</evidence>
<dbReference type="GO" id="GO:0000287">
    <property type="term" value="F:magnesium ion binding"/>
    <property type="evidence" value="ECO:0007669"/>
    <property type="project" value="InterPro"/>
</dbReference>
<dbReference type="FunFam" id="3.40.50.2020:FF:000031">
    <property type="entry name" value="Probable PRS4-ribose-phosphate pyrophosphokinase 3"/>
    <property type="match status" value="1"/>
</dbReference>
<evidence type="ECO:0000256" key="1">
    <source>
        <dbReference type="ARBA" id="ARBA00006478"/>
    </source>
</evidence>
<dbReference type="WBParaSite" id="nRc.2.0.1.t04154-RA">
    <property type="protein sequence ID" value="nRc.2.0.1.t04154-RA"/>
    <property type="gene ID" value="nRc.2.0.1.g04154"/>
</dbReference>
<dbReference type="CDD" id="cd06223">
    <property type="entry name" value="PRTases_typeI"/>
    <property type="match status" value="1"/>
</dbReference>
<dbReference type="InterPro" id="IPR000836">
    <property type="entry name" value="PRTase_dom"/>
</dbReference>
<dbReference type="SMART" id="SM01400">
    <property type="entry name" value="Pribosyltran_N"/>
    <property type="match status" value="1"/>
</dbReference>
<dbReference type="Pfam" id="PF13793">
    <property type="entry name" value="Pribosyltran_N"/>
    <property type="match status" value="1"/>
</dbReference>
<keyword evidence="2" id="KW-0545">Nucleotide biosynthesis</keyword>